<name>A0A8J7F5J2_9CYAN</name>
<comment type="caution">
    <text evidence="1">The sequence shown here is derived from an EMBL/GenBank/DDBJ whole genome shotgun (WGS) entry which is preliminary data.</text>
</comment>
<dbReference type="EMBL" id="JADEWL010000006">
    <property type="protein sequence ID" value="MBE9211699.1"/>
    <property type="molecule type" value="Genomic_DNA"/>
</dbReference>
<proteinExistence type="predicted"/>
<evidence type="ECO:0000313" key="1">
    <source>
        <dbReference type="EMBL" id="MBE9211699.1"/>
    </source>
</evidence>
<dbReference type="RefSeq" id="WP_193916914.1">
    <property type="nucleotide sequence ID" value="NZ_JADEWL010000006.1"/>
</dbReference>
<organism evidence="1 2">
    <name type="scientific">Plectonema cf. radiosum LEGE 06105</name>
    <dbReference type="NCBI Taxonomy" id="945769"/>
    <lineage>
        <taxon>Bacteria</taxon>
        <taxon>Bacillati</taxon>
        <taxon>Cyanobacteriota</taxon>
        <taxon>Cyanophyceae</taxon>
        <taxon>Oscillatoriophycideae</taxon>
        <taxon>Oscillatoriales</taxon>
        <taxon>Microcoleaceae</taxon>
        <taxon>Plectonema</taxon>
    </lineage>
</organism>
<keyword evidence="2" id="KW-1185">Reference proteome</keyword>
<dbReference type="Proteomes" id="UP000620559">
    <property type="component" value="Unassembled WGS sequence"/>
</dbReference>
<accession>A0A8J7F5J2</accession>
<dbReference type="AlphaFoldDB" id="A0A8J7F5J2"/>
<reference evidence="1" key="1">
    <citation type="submission" date="2020-10" db="EMBL/GenBank/DDBJ databases">
        <authorList>
            <person name="Castelo-Branco R."/>
            <person name="Eusebio N."/>
            <person name="Adriana R."/>
            <person name="Vieira A."/>
            <person name="Brugerolle De Fraissinette N."/>
            <person name="Rezende De Castro R."/>
            <person name="Schneider M.P."/>
            <person name="Vasconcelos V."/>
            <person name="Leao P.N."/>
        </authorList>
    </citation>
    <scope>NUCLEOTIDE SEQUENCE</scope>
    <source>
        <strain evidence="1">LEGE 06105</strain>
    </source>
</reference>
<evidence type="ECO:0000313" key="2">
    <source>
        <dbReference type="Proteomes" id="UP000620559"/>
    </source>
</evidence>
<sequence>MYNWQEARQIISENPKAQMKNVERIHKTHEFITIYRGKILSFAKFIQLLVAFFLGQENFHQESVIKVLLGKRLINQFDYYISISVCSLKYCSRIIIEKSDFVRMILQGVDSQTIYV</sequence>
<protein>
    <submittedName>
        <fullName evidence="1">Uncharacterized protein</fullName>
    </submittedName>
</protein>
<gene>
    <name evidence="1" type="ORF">IQ247_03035</name>
</gene>